<feature type="compositionally biased region" description="Low complexity" evidence="1">
    <location>
        <begin position="26"/>
        <end position="35"/>
    </location>
</feature>
<sequence length="166" mass="18757">DKDKRKNQNKSKNKNKSKDKDKGKVKSNGNSNNNSDNDETLCEDTEMMNLLYPKRNYSPNNDQLMVLLGGQAACSSNKDDGHDSHDTEKNVSMLCALSVQTRRRKIKSNFVDVETQSHQNAKKMEPEKEEKGLFATAKALLKHSAFQKLKAQQPKQNTSTNQKQSV</sequence>
<accession>X6NZ60</accession>
<organism evidence="2 3">
    <name type="scientific">Reticulomyxa filosa</name>
    <dbReference type="NCBI Taxonomy" id="46433"/>
    <lineage>
        <taxon>Eukaryota</taxon>
        <taxon>Sar</taxon>
        <taxon>Rhizaria</taxon>
        <taxon>Retaria</taxon>
        <taxon>Foraminifera</taxon>
        <taxon>Monothalamids</taxon>
        <taxon>Reticulomyxidae</taxon>
        <taxon>Reticulomyxa</taxon>
    </lineage>
</organism>
<reference evidence="2 3" key="1">
    <citation type="journal article" date="2013" name="Curr. Biol.">
        <title>The Genome of the Foraminiferan Reticulomyxa filosa.</title>
        <authorList>
            <person name="Glockner G."/>
            <person name="Hulsmann N."/>
            <person name="Schleicher M."/>
            <person name="Noegel A.A."/>
            <person name="Eichinger L."/>
            <person name="Gallinger C."/>
            <person name="Pawlowski J."/>
            <person name="Sierra R."/>
            <person name="Euteneuer U."/>
            <person name="Pillet L."/>
            <person name="Moustafa A."/>
            <person name="Platzer M."/>
            <person name="Groth M."/>
            <person name="Szafranski K."/>
            <person name="Schliwa M."/>
        </authorList>
    </citation>
    <scope>NUCLEOTIDE SEQUENCE [LARGE SCALE GENOMIC DNA]</scope>
</reference>
<name>X6NZ60_RETFI</name>
<comment type="caution">
    <text evidence="2">The sequence shown here is derived from an EMBL/GenBank/DDBJ whole genome shotgun (WGS) entry which is preliminary data.</text>
</comment>
<dbReference type="Proteomes" id="UP000023152">
    <property type="component" value="Unassembled WGS sequence"/>
</dbReference>
<feature type="region of interest" description="Disordered" evidence="1">
    <location>
        <begin position="1"/>
        <end position="42"/>
    </location>
</feature>
<evidence type="ECO:0000313" key="3">
    <source>
        <dbReference type="Proteomes" id="UP000023152"/>
    </source>
</evidence>
<keyword evidence="3" id="KW-1185">Reference proteome</keyword>
<dbReference type="EMBL" id="ASPP01005423">
    <property type="protein sequence ID" value="ETO30567.1"/>
    <property type="molecule type" value="Genomic_DNA"/>
</dbReference>
<evidence type="ECO:0000256" key="1">
    <source>
        <dbReference type="SAM" id="MobiDB-lite"/>
    </source>
</evidence>
<gene>
    <name evidence="2" type="ORF">RFI_06553</name>
</gene>
<protein>
    <submittedName>
        <fullName evidence="2">Uncharacterized protein</fullName>
    </submittedName>
</protein>
<dbReference type="AlphaFoldDB" id="X6NZ60"/>
<evidence type="ECO:0000313" key="2">
    <source>
        <dbReference type="EMBL" id="ETO30567.1"/>
    </source>
</evidence>
<feature type="non-terminal residue" evidence="2">
    <location>
        <position position="1"/>
    </location>
</feature>
<feature type="compositionally biased region" description="Polar residues" evidence="1">
    <location>
        <begin position="153"/>
        <end position="166"/>
    </location>
</feature>
<feature type="region of interest" description="Disordered" evidence="1">
    <location>
        <begin position="145"/>
        <end position="166"/>
    </location>
</feature>
<proteinExistence type="predicted"/>